<name>A0ABQ3N4G2_9BACI</name>
<gene>
    <name evidence="2" type="ORF">AM1BK_33730</name>
</gene>
<keyword evidence="3" id="KW-1185">Reference proteome</keyword>
<evidence type="ECO:0000313" key="2">
    <source>
        <dbReference type="EMBL" id="GHH99830.1"/>
    </source>
</evidence>
<organism evidence="2 3">
    <name type="scientific">Neobacillus kokaensis</name>
    <dbReference type="NCBI Taxonomy" id="2759023"/>
    <lineage>
        <taxon>Bacteria</taxon>
        <taxon>Bacillati</taxon>
        <taxon>Bacillota</taxon>
        <taxon>Bacilli</taxon>
        <taxon>Bacillales</taxon>
        <taxon>Bacillaceae</taxon>
        <taxon>Neobacillus</taxon>
    </lineage>
</organism>
<evidence type="ECO:0000259" key="1">
    <source>
        <dbReference type="Pfam" id="PF01261"/>
    </source>
</evidence>
<dbReference type="InterPro" id="IPR013022">
    <property type="entry name" value="Xyl_isomerase-like_TIM-brl"/>
</dbReference>
<dbReference type="Gene3D" id="3.20.20.150">
    <property type="entry name" value="Divalent-metal-dependent TIM barrel enzymes"/>
    <property type="match status" value="1"/>
</dbReference>
<accession>A0ABQ3N4G2</accession>
<proteinExistence type="predicted"/>
<dbReference type="SUPFAM" id="SSF51658">
    <property type="entry name" value="Xylose isomerase-like"/>
    <property type="match status" value="1"/>
</dbReference>
<dbReference type="Pfam" id="PF01261">
    <property type="entry name" value="AP_endonuc_2"/>
    <property type="match status" value="1"/>
</dbReference>
<evidence type="ECO:0000313" key="3">
    <source>
        <dbReference type="Proteomes" id="UP000637074"/>
    </source>
</evidence>
<comment type="caution">
    <text evidence="2">The sequence shown here is derived from an EMBL/GenBank/DDBJ whole genome shotgun (WGS) entry which is preliminary data.</text>
</comment>
<reference evidence="2 3" key="1">
    <citation type="journal article" date="2022" name="Int. J. Syst. Evol. Microbiol.">
        <title>Neobacillus kokaensis sp. nov., isolated from soil.</title>
        <authorList>
            <person name="Yuki K."/>
            <person name="Matsubara H."/>
            <person name="Yamaguchi S."/>
        </authorList>
    </citation>
    <scope>NUCLEOTIDE SEQUENCE [LARGE SCALE GENOMIC DNA]</scope>
    <source>
        <strain evidence="2 3">LOB 377</strain>
    </source>
</reference>
<dbReference type="Proteomes" id="UP000637074">
    <property type="component" value="Unassembled WGS sequence"/>
</dbReference>
<feature type="domain" description="Xylose isomerase-like TIM barrel" evidence="1">
    <location>
        <begin position="21"/>
        <end position="177"/>
    </location>
</feature>
<sequence>MNIKYFKALWGMTGTLEEQFSDIAKAGYDGIEALLPSKEEESQFKELLEKHQFDYIAQIHTYGDHIESFTELTNRAKEFNPLLINSHSAKDSMTFDEQLNFFEKALIIEKQTGVPIAHETHRGRAMFTPWHTASLLNIFEDLKITADFSHWCCVCESLLQDQVENLSIAIERTIHIHGRVGHAEGPQVSDPSAPEYERELKVHESWWNQIIKQKADQGAKYLTFCPEFGPPGYMQTLPFTGQPVADLWKVCNWMTNRMKANYRPDND</sequence>
<dbReference type="InterPro" id="IPR036237">
    <property type="entry name" value="Xyl_isomerase-like_sf"/>
</dbReference>
<dbReference type="RefSeq" id="WP_191274755.1">
    <property type="nucleotide sequence ID" value="NZ_BNDS01000015.1"/>
</dbReference>
<protein>
    <recommendedName>
        <fullName evidence="1">Xylose isomerase-like TIM barrel domain-containing protein</fullName>
    </recommendedName>
</protein>
<dbReference type="EMBL" id="BNDS01000015">
    <property type="protein sequence ID" value="GHH99830.1"/>
    <property type="molecule type" value="Genomic_DNA"/>
</dbReference>